<dbReference type="AlphaFoldDB" id="X8IX46"/>
<gene>
    <name evidence="2" type="ORF">RSOL_039840</name>
</gene>
<evidence type="ECO:0000313" key="2">
    <source>
        <dbReference type="EMBL" id="EUC54340.1"/>
    </source>
</evidence>
<name>X8IX46_9AGAM</name>
<evidence type="ECO:0000256" key="1">
    <source>
        <dbReference type="SAM" id="MobiDB-lite"/>
    </source>
</evidence>
<feature type="region of interest" description="Disordered" evidence="1">
    <location>
        <begin position="146"/>
        <end position="166"/>
    </location>
</feature>
<accession>X8IX46</accession>
<organism evidence="2 3">
    <name type="scientific">Rhizoctonia solani AG-3 Rhs1AP</name>
    <dbReference type="NCBI Taxonomy" id="1086054"/>
    <lineage>
        <taxon>Eukaryota</taxon>
        <taxon>Fungi</taxon>
        <taxon>Dikarya</taxon>
        <taxon>Basidiomycota</taxon>
        <taxon>Agaricomycotina</taxon>
        <taxon>Agaricomycetes</taxon>
        <taxon>Cantharellales</taxon>
        <taxon>Ceratobasidiaceae</taxon>
        <taxon>Rhizoctonia</taxon>
    </lineage>
</organism>
<reference evidence="3" key="1">
    <citation type="journal article" date="2014" name="Genome Announc.">
        <title>Draft genome sequence of the plant-pathogenic soil fungus Rhizoctonia solani anastomosis group 3 strain Rhs1AP.</title>
        <authorList>
            <person name="Cubeta M.A."/>
            <person name="Thomas E."/>
            <person name="Dean R.A."/>
            <person name="Jabaji S."/>
            <person name="Neate S.M."/>
            <person name="Tavantzis S."/>
            <person name="Toda T."/>
            <person name="Vilgalys R."/>
            <person name="Bharathan N."/>
            <person name="Fedorova-Abrams N."/>
            <person name="Pakala S.B."/>
            <person name="Pakala S.M."/>
            <person name="Zafar N."/>
            <person name="Joardar V."/>
            <person name="Losada L."/>
            <person name="Nierman W.C."/>
        </authorList>
    </citation>
    <scope>NUCLEOTIDE SEQUENCE [LARGE SCALE GENOMIC DNA]</scope>
    <source>
        <strain evidence="3">AG-3</strain>
    </source>
</reference>
<dbReference type="EMBL" id="JATN01000322">
    <property type="protein sequence ID" value="EUC54340.1"/>
    <property type="molecule type" value="Genomic_DNA"/>
</dbReference>
<comment type="caution">
    <text evidence="2">The sequence shown here is derived from an EMBL/GenBank/DDBJ whole genome shotgun (WGS) entry which is preliminary data.</text>
</comment>
<dbReference type="Proteomes" id="UP000030108">
    <property type="component" value="Unassembled WGS sequence"/>
</dbReference>
<feature type="compositionally biased region" description="Basic and acidic residues" evidence="1">
    <location>
        <begin position="66"/>
        <end position="77"/>
    </location>
</feature>
<sequence>MARDEPRGPSIRTRDLPPHADHIERRTSLGGPRFSLGRTTGSADPAEIEEIPEEPARRLPPLVEPRLGRPIEAGREEPVREDANVPLRMYLPLVQLIETSYPTISEAEWLHRDDSFQSLRDREEEQGLRTMAIPLAALRTVNQATEEAKDPQMDHLTDQEMAQTTI</sequence>
<feature type="compositionally biased region" description="Basic and acidic residues" evidence="1">
    <location>
        <begin position="1"/>
        <end position="27"/>
    </location>
</feature>
<proteinExistence type="predicted"/>
<feature type="non-terminal residue" evidence="2">
    <location>
        <position position="166"/>
    </location>
</feature>
<protein>
    <submittedName>
        <fullName evidence="2">Uncharacterized protein</fullName>
    </submittedName>
</protein>
<feature type="region of interest" description="Disordered" evidence="1">
    <location>
        <begin position="1"/>
        <end position="77"/>
    </location>
</feature>
<feature type="compositionally biased region" description="Basic and acidic residues" evidence="1">
    <location>
        <begin position="146"/>
        <end position="158"/>
    </location>
</feature>
<evidence type="ECO:0000313" key="3">
    <source>
        <dbReference type="Proteomes" id="UP000030108"/>
    </source>
</evidence>